<dbReference type="EMBL" id="CP058910">
    <property type="protein sequence ID" value="QLH79935.1"/>
    <property type="molecule type" value="Genomic_DNA"/>
</dbReference>
<evidence type="ECO:0000256" key="1">
    <source>
        <dbReference type="ARBA" id="ARBA00004651"/>
    </source>
</evidence>
<dbReference type="InterPro" id="IPR050250">
    <property type="entry name" value="Macrolide_Exporter_MacB"/>
</dbReference>
<feature type="transmembrane region" description="Helical" evidence="7">
    <location>
        <begin position="327"/>
        <end position="355"/>
    </location>
</feature>
<dbReference type="PANTHER" id="PTHR30572:SF4">
    <property type="entry name" value="ABC TRANSPORTER PERMEASE YTRF"/>
    <property type="match status" value="1"/>
</dbReference>
<evidence type="ECO:0000256" key="3">
    <source>
        <dbReference type="ARBA" id="ARBA00022692"/>
    </source>
</evidence>
<dbReference type="KEGG" id="hrr:HZS55_06045"/>
<dbReference type="GO" id="GO:0005886">
    <property type="term" value="C:plasma membrane"/>
    <property type="evidence" value="ECO:0007669"/>
    <property type="project" value="UniProtKB-SubCell"/>
</dbReference>
<evidence type="ECO:0000313" key="10">
    <source>
        <dbReference type="Proteomes" id="UP000509667"/>
    </source>
</evidence>
<evidence type="ECO:0000256" key="4">
    <source>
        <dbReference type="ARBA" id="ARBA00022989"/>
    </source>
</evidence>
<organism evidence="9 10">
    <name type="scientific">Halosimplex rubrum</name>
    <dbReference type="NCBI Taxonomy" id="869889"/>
    <lineage>
        <taxon>Archaea</taxon>
        <taxon>Methanobacteriati</taxon>
        <taxon>Methanobacteriota</taxon>
        <taxon>Stenosarchaea group</taxon>
        <taxon>Halobacteria</taxon>
        <taxon>Halobacteriales</taxon>
        <taxon>Haloarculaceae</taxon>
        <taxon>Halosimplex</taxon>
    </lineage>
</organism>
<keyword evidence="5 7" id="KW-0472">Membrane</keyword>
<comment type="subcellular location">
    <subcellularLocation>
        <location evidence="1">Cell membrane</location>
        <topology evidence="1">Multi-pass membrane protein</topology>
    </subcellularLocation>
</comment>
<keyword evidence="4 7" id="KW-1133">Transmembrane helix</keyword>
<proteinExistence type="inferred from homology"/>
<name>A0A7D5T9S4_9EURY</name>
<gene>
    <name evidence="9" type="ORF">HZS55_06045</name>
</gene>
<feature type="transmembrane region" description="Helical" evidence="7">
    <location>
        <begin position="279"/>
        <end position="306"/>
    </location>
</feature>
<evidence type="ECO:0000256" key="2">
    <source>
        <dbReference type="ARBA" id="ARBA00022475"/>
    </source>
</evidence>
<reference evidence="9 10" key="1">
    <citation type="submission" date="2020-07" db="EMBL/GenBank/DDBJ databases">
        <title>Halosimplex pelagicum sp. nov. and Halosimplex rubrum sp. nov., isolated from salted brown alga Laminaria, and emended description of the genus Halosimplex.</title>
        <authorList>
            <person name="Cui H."/>
        </authorList>
    </citation>
    <scope>NUCLEOTIDE SEQUENCE [LARGE SCALE GENOMIC DNA]</scope>
    <source>
        <strain evidence="9 10">R27</strain>
    </source>
</reference>
<comment type="similarity">
    <text evidence="6">Belongs to the ABC-4 integral membrane protein family.</text>
</comment>
<dbReference type="PANTHER" id="PTHR30572">
    <property type="entry name" value="MEMBRANE COMPONENT OF TRANSPORTER-RELATED"/>
    <property type="match status" value="1"/>
</dbReference>
<accession>A0A7D5T9S4</accession>
<keyword evidence="2" id="KW-1003">Cell membrane</keyword>
<feature type="transmembrane region" description="Helical" evidence="7">
    <location>
        <begin position="29"/>
        <end position="54"/>
    </location>
</feature>
<evidence type="ECO:0000256" key="5">
    <source>
        <dbReference type="ARBA" id="ARBA00023136"/>
    </source>
</evidence>
<evidence type="ECO:0000313" key="9">
    <source>
        <dbReference type="EMBL" id="QLH79935.1"/>
    </source>
</evidence>
<dbReference type="Pfam" id="PF02687">
    <property type="entry name" value="FtsX"/>
    <property type="match status" value="1"/>
</dbReference>
<feature type="domain" description="ABC3 transporter permease C-terminal" evidence="8">
    <location>
        <begin position="286"/>
        <end position="403"/>
    </location>
</feature>
<keyword evidence="3 7" id="KW-0812">Transmembrane</keyword>
<protein>
    <submittedName>
        <fullName evidence="9">ABC transporter permease</fullName>
    </submittedName>
</protein>
<dbReference type="InterPro" id="IPR003838">
    <property type="entry name" value="ABC3_permease_C"/>
</dbReference>
<evidence type="ECO:0000256" key="6">
    <source>
        <dbReference type="ARBA" id="ARBA00038076"/>
    </source>
</evidence>
<keyword evidence="10" id="KW-1185">Reference proteome</keyword>
<feature type="transmembrane region" description="Helical" evidence="7">
    <location>
        <begin position="375"/>
        <end position="396"/>
    </location>
</feature>
<dbReference type="Proteomes" id="UP000509667">
    <property type="component" value="Chromosome"/>
</dbReference>
<evidence type="ECO:0000256" key="7">
    <source>
        <dbReference type="SAM" id="Phobius"/>
    </source>
</evidence>
<sequence>MRRLRRFGALVGLASRRVAGRVRTSPQRVVLSVVGVALAIGLMVAVTGVSFGLASESVISSPETDYWIVPEDANVQSLVVSAGGVQLSNVHETSAQIGTDDRVEYAVPVLLELVPVEDTVTGEREYIFAAGVIARPNANLLGLSLAPLSPGDPYYANGSYDGTWTGETMLNDAAAETINASTGSRLVSDRIPDDRSLSVVNVSTGEASTAFGSIPMAVVQLSELQAMTDATTGDQADQILVSTNDPGVEESLATLYPRTTVVERSGLAAQRVSTSNLPLAIAVSGAATAVVVGVLFVATLMGLMVSSDRESLGTLAAVGLSRRSRSVLVAAETVTVALLGGGFGIGLGALGIVAINVAGREIFAESTVARFDPLLVGYALVVAFVIGLLGAIYPVLLSQRTNPMEVLSR</sequence>
<dbReference type="GO" id="GO:0022857">
    <property type="term" value="F:transmembrane transporter activity"/>
    <property type="evidence" value="ECO:0007669"/>
    <property type="project" value="TreeGrafter"/>
</dbReference>
<evidence type="ECO:0000259" key="8">
    <source>
        <dbReference type="Pfam" id="PF02687"/>
    </source>
</evidence>
<dbReference type="AlphaFoldDB" id="A0A7D5T9S4"/>